<dbReference type="EMBL" id="JACMSC010000003">
    <property type="protein sequence ID" value="KAG6530476.1"/>
    <property type="molecule type" value="Genomic_DNA"/>
</dbReference>
<comment type="caution">
    <text evidence="1">The sequence shown here is derived from an EMBL/GenBank/DDBJ whole genome shotgun (WGS) entry which is preliminary data.</text>
</comment>
<dbReference type="PANTHER" id="PTHR33356">
    <property type="entry name" value="TIP41-LIKE PROTEIN"/>
    <property type="match status" value="1"/>
</dbReference>
<evidence type="ECO:0000313" key="2">
    <source>
        <dbReference type="Proteomes" id="UP000734854"/>
    </source>
</evidence>
<accession>A0A8J5LLQ5</accession>
<dbReference type="Proteomes" id="UP000734854">
    <property type="component" value="Unassembled WGS sequence"/>
</dbReference>
<protein>
    <submittedName>
        <fullName evidence="1">Uncharacterized protein</fullName>
    </submittedName>
</protein>
<evidence type="ECO:0000313" key="1">
    <source>
        <dbReference type="EMBL" id="KAG6530476.1"/>
    </source>
</evidence>
<dbReference type="PANTHER" id="PTHR33356:SF5">
    <property type="entry name" value="TIP41-LIKE PROTEIN"/>
    <property type="match status" value="1"/>
</dbReference>
<proteinExistence type="predicted"/>
<sequence>MAREFFESVEVWLPAEFLCDDIVHRGADRGGASGKIRRIPFGFAETEERKEDEDHMARLTKQMAHHFLQDDDLDAAIDAANKSKVERTSTTSSDAFSSFSYEFRLSSHDLGLFWMKAMAGSAAPSPPAELWRKGNDLGDLLHEAAAQAVRLRQIGCLHDRGFLLVSNETSPATTAPKKSVLTPREQLQAARFYHLSRQLSIKQQLSAAWHKQQKANADGGFYGENRHGRPPDLPVSAWTPLRKPPPSLLPLSPTPSLPGSGMRAAFLGAATGRKESVGTGVFIPRTAGNKLEAKKITGTPPALILFGFSSSIIYFSFVLPTEISTVFMPEKVAQALNQNIVNVAAPTRFTGGFLNSDAFVGRESAVMSHHRKPYQKLSSPSPSPPFALAVGAGAHETGLPQEWTY</sequence>
<name>A0A8J5LLQ5_ZINOF</name>
<dbReference type="AlphaFoldDB" id="A0A8J5LLQ5"/>
<reference evidence="1 2" key="1">
    <citation type="submission" date="2020-08" db="EMBL/GenBank/DDBJ databases">
        <title>Plant Genome Project.</title>
        <authorList>
            <person name="Zhang R.-G."/>
        </authorList>
    </citation>
    <scope>NUCLEOTIDE SEQUENCE [LARGE SCALE GENOMIC DNA]</scope>
    <source>
        <tissue evidence="1">Rhizome</tissue>
    </source>
</reference>
<gene>
    <name evidence="1" type="ORF">ZIOFF_012715</name>
</gene>
<organism evidence="1 2">
    <name type="scientific">Zingiber officinale</name>
    <name type="common">Ginger</name>
    <name type="synonym">Amomum zingiber</name>
    <dbReference type="NCBI Taxonomy" id="94328"/>
    <lineage>
        <taxon>Eukaryota</taxon>
        <taxon>Viridiplantae</taxon>
        <taxon>Streptophyta</taxon>
        <taxon>Embryophyta</taxon>
        <taxon>Tracheophyta</taxon>
        <taxon>Spermatophyta</taxon>
        <taxon>Magnoliopsida</taxon>
        <taxon>Liliopsida</taxon>
        <taxon>Zingiberales</taxon>
        <taxon>Zingiberaceae</taxon>
        <taxon>Zingiber</taxon>
    </lineage>
</organism>
<keyword evidence="2" id="KW-1185">Reference proteome</keyword>